<organism evidence="6 7">
    <name type="scientific">Paracholeplasma manati</name>
    <dbReference type="NCBI Taxonomy" id="591373"/>
    <lineage>
        <taxon>Bacteria</taxon>
        <taxon>Bacillati</taxon>
        <taxon>Mycoplasmatota</taxon>
        <taxon>Mollicutes</taxon>
        <taxon>Acholeplasmatales</taxon>
        <taxon>Acholeplasmataceae</taxon>
        <taxon>Paracholeplasma</taxon>
    </lineage>
</organism>
<accession>A0ABT2Y736</accession>
<evidence type="ECO:0000313" key="6">
    <source>
        <dbReference type="EMBL" id="MCV2232540.1"/>
    </source>
</evidence>
<dbReference type="CDD" id="cd02869">
    <property type="entry name" value="PseudoU_synth_RluA_like"/>
    <property type="match status" value="1"/>
</dbReference>
<dbReference type="InterPro" id="IPR020103">
    <property type="entry name" value="PsdUridine_synth_cat_dom_sf"/>
</dbReference>
<dbReference type="SUPFAM" id="SSF55120">
    <property type="entry name" value="Pseudouridine synthase"/>
    <property type="match status" value="1"/>
</dbReference>
<gene>
    <name evidence="6" type="ORF">N7548_06855</name>
</gene>
<protein>
    <recommendedName>
        <fullName evidence="3">RNA pseudouridylate synthase</fullName>
    </recommendedName>
    <alternativeName>
        <fullName evidence="4">RNA-uridine isomerase</fullName>
    </alternativeName>
</protein>
<comment type="caution">
    <text evidence="6">The sequence shown here is derived from an EMBL/GenBank/DDBJ whole genome shotgun (WGS) entry which is preliminary data.</text>
</comment>
<dbReference type="EMBL" id="JAOVQM010000006">
    <property type="protein sequence ID" value="MCV2232540.1"/>
    <property type="molecule type" value="Genomic_DNA"/>
</dbReference>
<sequence length="277" mass="31705">MATLNIKVHPSFHQKTLKDFFDFYHVGKKNQYKLTLQGVYIDGKKAVTQHHIEQGQTITIELEDMILPMAAKAPIEVIYEDDDLLIVNKPIDLLVHTDGIAKDDLNQRVTYYMARKGYKQEVLPAHRLDKDTSGMVIYAKHILALSYLSYLFESHQMEKTYVALTTPNLRQKKGRIDKAIGASRHEDKQIINDQGQSALSLYEVIEQNPDYARLKVSILGGRKHQIRVHLAFIGHPILGDKLYGGLSYERLALHFHQVSFVHPTSLVKVNFESKVPF</sequence>
<dbReference type="RefSeq" id="WP_263608730.1">
    <property type="nucleotide sequence ID" value="NZ_JAOVQM010000006.1"/>
</dbReference>
<dbReference type="PANTHER" id="PTHR21600">
    <property type="entry name" value="MITOCHONDRIAL RNA PSEUDOURIDINE SYNTHASE"/>
    <property type="match status" value="1"/>
</dbReference>
<dbReference type="PANTHER" id="PTHR21600:SF87">
    <property type="entry name" value="RNA PSEUDOURIDYLATE SYNTHASE DOMAIN-CONTAINING PROTEIN 1"/>
    <property type="match status" value="1"/>
</dbReference>
<dbReference type="Pfam" id="PF00849">
    <property type="entry name" value="PseudoU_synth_2"/>
    <property type="match status" value="1"/>
</dbReference>
<name>A0ABT2Y736_9MOLU</name>
<comment type="catalytic activity">
    <reaction evidence="1">
        <text>a uridine in RNA = a pseudouridine in RNA</text>
        <dbReference type="Rhea" id="RHEA:48348"/>
        <dbReference type="Rhea" id="RHEA-COMP:12068"/>
        <dbReference type="Rhea" id="RHEA-COMP:12069"/>
        <dbReference type="ChEBI" id="CHEBI:65314"/>
        <dbReference type="ChEBI" id="CHEBI:65315"/>
    </reaction>
</comment>
<dbReference type="Gene3D" id="3.30.2350.10">
    <property type="entry name" value="Pseudouridine synthase"/>
    <property type="match status" value="1"/>
</dbReference>
<proteinExistence type="inferred from homology"/>
<dbReference type="InterPro" id="IPR006145">
    <property type="entry name" value="PsdUridine_synth_RsuA/RluA"/>
</dbReference>
<evidence type="ECO:0000256" key="4">
    <source>
        <dbReference type="ARBA" id="ARBA00033164"/>
    </source>
</evidence>
<keyword evidence="7" id="KW-1185">Reference proteome</keyword>
<dbReference type="InterPro" id="IPR050188">
    <property type="entry name" value="RluA_PseudoU_synthase"/>
</dbReference>
<evidence type="ECO:0000256" key="1">
    <source>
        <dbReference type="ARBA" id="ARBA00000073"/>
    </source>
</evidence>
<evidence type="ECO:0000313" key="7">
    <source>
        <dbReference type="Proteomes" id="UP001177160"/>
    </source>
</evidence>
<reference evidence="6" key="1">
    <citation type="submission" date="2022-09" db="EMBL/GenBank/DDBJ databases">
        <title>Novel Mycoplasma species identified in domestic and wild animals.</title>
        <authorList>
            <person name="Volokhov D.V."/>
            <person name="Furtak V.A."/>
            <person name="Zagorodnyaya T.A."/>
        </authorList>
    </citation>
    <scope>NUCLEOTIDE SEQUENCE</scope>
    <source>
        <strain evidence="6">Oakley</strain>
    </source>
</reference>
<dbReference type="Proteomes" id="UP001177160">
    <property type="component" value="Unassembled WGS sequence"/>
</dbReference>
<comment type="similarity">
    <text evidence="2">Belongs to the pseudouridine synthase RluA family.</text>
</comment>
<evidence type="ECO:0000256" key="3">
    <source>
        <dbReference type="ARBA" id="ARBA00031870"/>
    </source>
</evidence>
<evidence type="ECO:0000256" key="2">
    <source>
        <dbReference type="ARBA" id="ARBA00010876"/>
    </source>
</evidence>
<evidence type="ECO:0000259" key="5">
    <source>
        <dbReference type="Pfam" id="PF00849"/>
    </source>
</evidence>
<feature type="domain" description="Pseudouridine synthase RsuA/RluA-like" evidence="5">
    <location>
        <begin position="83"/>
        <end position="231"/>
    </location>
</feature>